<keyword evidence="6 7" id="KW-0548">Nucleotidyltransferase</keyword>
<comment type="function">
    <text evidence="6">DNA polymerase III is a complex, multichain enzyme responsible for most of the replicative synthesis in bacteria. This DNA polymerase also exhibits 3' to 5' exonuclease activity.</text>
</comment>
<reference evidence="7" key="1">
    <citation type="submission" date="2019-09" db="EMBL/GenBank/DDBJ databases">
        <title>Characterisation of the sponge microbiome using genome-centric metagenomics.</title>
        <authorList>
            <person name="Engelberts J.P."/>
            <person name="Robbins S.J."/>
            <person name="De Goeij J.M."/>
            <person name="Aranda M."/>
            <person name="Bell S.C."/>
            <person name="Webster N.S."/>
        </authorList>
    </citation>
    <scope>NUCLEOTIDE SEQUENCE</scope>
    <source>
        <strain evidence="7">SB0675_bin_29</strain>
    </source>
</reference>
<feature type="non-terminal residue" evidence="7">
    <location>
        <position position="162"/>
    </location>
</feature>
<dbReference type="GO" id="GO:0046872">
    <property type="term" value="F:metal ion binding"/>
    <property type="evidence" value="ECO:0007669"/>
    <property type="project" value="UniProtKB-KW"/>
</dbReference>
<dbReference type="InterPro" id="IPR001270">
    <property type="entry name" value="ClpA/B"/>
</dbReference>
<dbReference type="CDD" id="cd00009">
    <property type="entry name" value="AAA"/>
    <property type="match status" value="1"/>
</dbReference>
<dbReference type="InterPro" id="IPR050238">
    <property type="entry name" value="DNA_Rep/Repair_Clamp_Loader"/>
</dbReference>
<comment type="similarity">
    <text evidence="1 6">Belongs to the DnaX/STICHEL family.</text>
</comment>
<dbReference type="NCBIfam" id="TIGR02397">
    <property type="entry name" value="dnaX_nterm"/>
    <property type="match status" value="1"/>
</dbReference>
<dbReference type="GO" id="GO:0005524">
    <property type="term" value="F:ATP binding"/>
    <property type="evidence" value="ECO:0007669"/>
    <property type="project" value="UniProtKB-KW"/>
</dbReference>
<evidence type="ECO:0000313" key="7">
    <source>
        <dbReference type="EMBL" id="MYH63779.1"/>
    </source>
</evidence>
<dbReference type="SUPFAM" id="SSF52540">
    <property type="entry name" value="P-loop containing nucleoside triphosphate hydrolases"/>
    <property type="match status" value="1"/>
</dbReference>
<dbReference type="InterPro" id="IPR027417">
    <property type="entry name" value="P-loop_NTPase"/>
</dbReference>
<keyword evidence="5 6" id="KW-0067">ATP-binding</keyword>
<accession>A0A6B1G4A2</accession>
<proteinExistence type="inferred from homology"/>
<keyword evidence="6" id="KW-0239">DNA-directed DNA polymerase</keyword>
<keyword evidence="4" id="KW-0862">Zinc</keyword>
<dbReference type="GO" id="GO:0003887">
    <property type="term" value="F:DNA-directed DNA polymerase activity"/>
    <property type="evidence" value="ECO:0007669"/>
    <property type="project" value="UniProtKB-KW"/>
</dbReference>
<organism evidence="7">
    <name type="scientific">Caldilineaceae bacterium SB0675_bin_29</name>
    <dbReference type="NCBI Taxonomy" id="2605266"/>
    <lineage>
        <taxon>Bacteria</taxon>
        <taxon>Bacillati</taxon>
        <taxon>Chloroflexota</taxon>
        <taxon>Caldilineae</taxon>
        <taxon>Caldilineales</taxon>
        <taxon>Caldilineaceae</taxon>
    </lineage>
</organism>
<keyword evidence="3 6" id="KW-0547">Nucleotide-binding</keyword>
<protein>
    <recommendedName>
        <fullName evidence="6">DNA polymerase III subunit gamma/tau</fullName>
        <ecNumber evidence="6">2.7.7.7</ecNumber>
    </recommendedName>
</protein>
<dbReference type="Pfam" id="PF13177">
    <property type="entry name" value="DNA_pol3_delta2"/>
    <property type="match status" value="1"/>
</dbReference>
<name>A0A6B1G4A2_9CHLR</name>
<evidence type="ECO:0000256" key="3">
    <source>
        <dbReference type="ARBA" id="ARBA00022741"/>
    </source>
</evidence>
<evidence type="ECO:0000256" key="5">
    <source>
        <dbReference type="ARBA" id="ARBA00022840"/>
    </source>
</evidence>
<dbReference type="PRINTS" id="PR00300">
    <property type="entry name" value="CLPPROTEASEA"/>
</dbReference>
<comment type="subunit">
    <text evidence="6">DNA polymerase III contains a core (composed of alpha, epsilon and theta chains) that associates with a tau subunit. This core dimerizes to form the POLIII' complex. PolIII' associates with the gamma complex (composed of gamma, delta, delta', psi and chi chains) and with the beta chain to form the complete DNA polymerase III complex.</text>
</comment>
<dbReference type="PANTHER" id="PTHR11669">
    <property type="entry name" value="REPLICATION FACTOR C / DNA POLYMERASE III GAMMA-TAU SUBUNIT"/>
    <property type="match status" value="1"/>
</dbReference>
<evidence type="ECO:0000256" key="1">
    <source>
        <dbReference type="ARBA" id="ARBA00006360"/>
    </source>
</evidence>
<comment type="caution">
    <text evidence="7">The sequence shown here is derived from an EMBL/GenBank/DDBJ whole genome shotgun (WGS) entry which is preliminary data.</text>
</comment>
<dbReference type="FunFam" id="3.40.50.300:FF:000014">
    <property type="entry name" value="DNA polymerase III subunit gamma/tau"/>
    <property type="match status" value="1"/>
</dbReference>
<keyword evidence="2" id="KW-0479">Metal-binding</keyword>
<dbReference type="GO" id="GO:0006261">
    <property type="term" value="P:DNA-templated DNA replication"/>
    <property type="evidence" value="ECO:0007669"/>
    <property type="project" value="TreeGrafter"/>
</dbReference>
<dbReference type="PANTHER" id="PTHR11669:SF0">
    <property type="entry name" value="PROTEIN STICHEL-LIKE 2"/>
    <property type="match status" value="1"/>
</dbReference>
<evidence type="ECO:0000256" key="2">
    <source>
        <dbReference type="ARBA" id="ARBA00022723"/>
    </source>
</evidence>
<gene>
    <name evidence="6 7" type="primary">dnaX</name>
    <name evidence="7" type="ORF">F4148_19195</name>
</gene>
<dbReference type="GO" id="GO:0009360">
    <property type="term" value="C:DNA polymerase III complex"/>
    <property type="evidence" value="ECO:0007669"/>
    <property type="project" value="InterPro"/>
</dbReference>
<evidence type="ECO:0000256" key="6">
    <source>
        <dbReference type="RuleBase" id="RU364063"/>
    </source>
</evidence>
<dbReference type="InterPro" id="IPR012763">
    <property type="entry name" value="DNA_pol_III_sug/sutau_N"/>
</dbReference>
<dbReference type="EMBL" id="VYDA01000679">
    <property type="protein sequence ID" value="MYH63779.1"/>
    <property type="molecule type" value="Genomic_DNA"/>
</dbReference>
<keyword evidence="6 7" id="KW-0808">Transferase</keyword>
<keyword evidence="6" id="KW-0235">DNA replication</keyword>
<dbReference type="Gene3D" id="3.40.50.300">
    <property type="entry name" value="P-loop containing nucleotide triphosphate hydrolases"/>
    <property type="match status" value="1"/>
</dbReference>
<comment type="catalytic activity">
    <reaction evidence="6">
        <text>DNA(n) + a 2'-deoxyribonucleoside 5'-triphosphate = DNA(n+1) + diphosphate</text>
        <dbReference type="Rhea" id="RHEA:22508"/>
        <dbReference type="Rhea" id="RHEA-COMP:17339"/>
        <dbReference type="Rhea" id="RHEA-COMP:17340"/>
        <dbReference type="ChEBI" id="CHEBI:33019"/>
        <dbReference type="ChEBI" id="CHEBI:61560"/>
        <dbReference type="ChEBI" id="CHEBI:173112"/>
        <dbReference type="EC" id="2.7.7.7"/>
    </reaction>
</comment>
<evidence type="ECO:0000256" key="4">
    <source>
        <dbReference type="ARBA" id="ARBA00022833"/>
    </source>
</evidence>
<dbReference type="EC" id="2.7.7.7" evidence="6"/>
<dbReference type="AlphaFoldDB" id="A0A6B1G4A2"/>
<sequence>MAQALYRKWRSQTFDQVVGQEHVTTTLLNALREGRVAHAYLFAGPRGTGKTSTARILAKALNCMDEENRPCNRCDHCIAINQGRMLDLIEIDAASNNSVDDVRELREKVGFQPSESRYKIYIIDEVHMLSASAFNALLKTLEEPPPYARFVLATTEPHRIPA</sequence>